<dbReference type="SUPFAM" id="SSF46785">
    <property type="entry name" value="Winged helix' DNA-binding domain"/>
    <property type="match status" value="1"/>
</dbReference>
<dbReference type="PANTHER" id="PTHR33516:SF2">
    <property type="entry name" value="LEXA REPRESSOR-RELATED"/>
    <property type="match status" value="1"/>
</dbReference>
<keyword evidence="8" id="KW-0234">DNA repair</keyword>
<dbReference type="Gene3D" id="1.10.10.10">
    <property type="entry name" value="Winged helix-like DNA-binding domain superfamily/Winged helix DNA-binding domain"/>
    <property type="match status" value="1"/>
</dbReference>
<dbReference type="GO" id="GO:0006260">
    <property type="term" value="P:DNA replication"/>
    <property type="evidence" value="ECO:0007669"/>
    <property type="project" value="UniProtKB-KW"/>
</dbReference>
<protein>
    <submittedName>
        <fullName evidence="12">Repressor LexA</fullName>
    </submittedName>
</protein>
<dbReference type="InterPro" id="IPR006200">
    <property type="entry name" value="LexA"/>
</dbReference>
<dbReference type="InterPro" id="IPR006199">
    <property type="entry name" value="LexA_DNA-bd_dom"/>
</dbReference>
<evidence type="ECO:0000313" key="13">
    <source>
        <dbReference type="Proteomes" id="UP000221024"/>
    </source>
</evidence>
<dbReference type="GO" id="GO:0004252">
    <property type="term" value="F:serine-type endopeptidase activity"/>
    <property type="evidence" value="ECO:0007669"/>
    <property type="project" value="InterPro"/>
</dbReference>
<dbReference type="NCBIfam" id="TIGR00498">
    <property type="entry name" value="lexA"/>
    <property type="match status" value="1"/>
</dbReference>
<gene>
    <name evidence="12" type="primary">lexA</name>
    <name evidence="12" type="ORF">CRI93_11285</name>
</gene>
<dbReference type="GO" id="GO:0006281">
    <property type="term" value="P:DNA repair"/>
    <property type="evidence" value="ECO:0007669"/>
    <property type="project" value="UniProtKB-KW"/>
</dbReference>
<keyword evidence="3" id="KW-0227">DNA damage</keyword>
<reference evidence="12 13" key="1">
    <citation type="submission" date="2017-10" db="EMBL/GenBank/DDBJ databases">
        <title>Draft genome of Longimonas halophila.</title>
        <authorList>
            <person name="Goh K.M."/>
            <person name="Shamsir M.S."/>
            <person name="Lim S.W."/>
        </authorList>
    </citation>
    <scope>NUCLEOTIDE SEQUENCE [LARGE SCALE GENOMIC DNA]</scope>
    <source>
        <strain evidence="12 13">KCTC 42399</strain>
    </source>
</reference>
<dbReference type="GO" id="GO:0009432">
    <property type="term" value="P:SOS response"/>
    <property type="evidence" value="ECO:0007669"/>
    <property type="project" value="UniProtKB-KW"/>
</dbReference>
<dbReference type="GO" id="GO:0003677">
    <property type="term" value="F:DNA binding"/>
    <property type="evidence" value="ECO:0007669"/>
    <property type="project" value="UniProtKB-KW"/>
</dbReference>
<dbReference type="AlphaFoldDB" id="A0A2H3P5L7"/>
<evidence type="ECO:0000256" key="2">
    <source>
        <dbReference type="ARBA" id="ARBA00022705"/>
    </source>
</evidence>
<dbReference type="GO" id="GO:0006508">
    <property type="term" value="P:proteolysis"/>
    <property type="evidence" value="ECO:0007669"/>
    <property type="project" value="InterPro"/>
</dbReference>
<dbReference type="InterPro" id="IPR036286">
    <property type="entry name" value="LexA/Signal_pep-like_sf"/>
</dbReference>
<evidence type="ECO:0000259" key="11">
    <source>
        <dbReference type="Pfam" id="PF01726"/>
    </source>
</evidence>
<keyword evidence="6" id="KW-0238">DNA-binding</keyword>
<dbReference type="InterPro" id="IPR036388">
    <property type="entry name" value="WH-like_DNA-bd_sf"/>
</dbReference>
<evidence type="ECO:0000313" key="12">
    <source>
        <dbReference type="EMBL" id="PEN06055.1"/>
    </source>
</evidence>
<dbReference type="RefSeq" id="WP_098062744.1">
    <property type="nucleotide sequence ID" value="NZ_PDEP01000010.1"/>
</dbReference>
<organism evidence="12 13">
    <name type="scientific">Longimonas halophila</name>
    <dbReference type="NCBI Taxonomy" id="1469170"/>
    <lineage>
        <taxon>Bacteria</taxon>
        <taxon>Pseudomonadati</taxon>
        <taxon>Rhodothermota</taxon>
        <taxon>Rhodothermia</taxon>
        <taxon>Rhodothermales</taxon>
        <taxon>Salisaetaceae</taxon>
        <taxon>Longimonas</taxon>
    </lineage>
</organism>
<dbReference type="CDD" id="cd06529">
    <property type="entry name" value="S24_LexA-like"/>
    <property type="match status" value="1"/>
</dbReference>
<dbReference type="InterPro" id="IPR039418">
    <property type="entry name" value="LexA-like"/>
</dbReference>
<evidence type="ECO:0000256" key="6">
    <source>
        <dbReference type="ARBA" id="ARBA00023125"/>
    </source>
</evidence>
<accession>A0A2H3P5L7</accession>
<keyword evidence="13" id="KW-1185">Reference proteome</keyword>
<dbReference type="EMBL" id="PDEP01000010">
    <property type="protein sequence ID" value="PEN06055.1"/>
    <property type="molecule type" value="Genomic_DNA"/>
</dbReference>
<keyword evidence="1" id="KW-0678">Repressor</keyword>
<dbReference type="InterPro" id="IPR036390">
    <property type="entry name" value="WH_DNA-bd_sf"/>
</dbReference>
<evidence type="ECO:0000256" key="3">
    <source>
        <dbReference type="ARBA" id="ARBA00022763"/>
    </source>
</evidence>
<dbReference type="Pfam" id="PF00717">
    <property type="entry name" value="Peptidase_S24"/>
    <property type="match status" value="1"/>
</dbReference>
<keyword evidence="9" id="KW-0742">SOS response</keyword>
<keyword evidence="5" id="KW-0805">Transcription regulation</keyword>
<dbReference type="InterPro" id="IPR050077">
    <property type="entry name" value="LexA_repressor"/>
</dbReference>
<keyword evidence="7" id="KW-0804">Transcription</keyword>
<comment type="caution">
    <text evidence="12">The sequence shown here is derived from an EMBL/GenBank/DDBJ whole genome shotgun (WGS) entry which is preliminary data.</text>
</comment>
<dbReference type="SUPFAM" id="SSF51306">
    <property type="entry name" value="LexA/Signal peptidase"/>
    <property type="match status" value="1"/>
</dbReference>
<dbReference type="GO" id="GO:0045892">
    <property type="term" value="P:negative regulation of DNA-templated transcription"/>
    <property type="evidence" value="ECO:0007669"/>
    <property type="project" value="InterPro"/>
</dbReference>
<proteinExistence type="predicted"/>
<evidence type="ECO:0000259" key="10">
    <source>
        <dbReference type="Pfam" id="PF00717"/>
    </source>
</evidence>
<evidence type="ECO:0000256" key="1">
    <source>
        <dbReference type="ARBA" id="ARBA00022491"/>
    </source>
</evidence>
<evidence type="ECO:0000256" key="5">
    <source>
        <dbReference type="ARBA" id="ARBA00023015"/>
    </source>
</evidence>
<evidence type="ECO:0000256" key="9">
    <source>
        <dbReference type="ARBA" id="ARBA00023236"/>
    </source>
</evidence>
<feature type="domain" description="Peptidase S24/S26A/S26B/S26C" evidence="10">
    <location>
        <begin position="86"/>
        <end position="202"/>
    </location>
</feature>
<dbReference type="Gene3D" id="2.10.109.10">
    <property type="entry name" value="Umud Fragment, subunit A"/>
    <property type="match status" value="1"/>
</dbReference>
<feature type="domain" description="LexA repressor DNA-binding" evidence="11">
    <location>
        <begin position="1"/>
        <end position="65"/>
    </location>
</feature>
<dbReference type="PANTHER" id="PTHR33516">
    <property type="entry name" value="LEXA REPRESSOR"/>
    <property type="match status" value="1"/>
</dbReference>
<keyword evidence="2" id="KW-0235">DNA replication</keyword>
<evidence type="ECO:0000256" key="4">
    <source>
        <dbReference type="ARBA" id="ARBA00022801"/>
    </source>
</evidence>
<dbReference type="Proteomes" id="UP000221024">
    <property type="component" value="Unassembled WGS sequence"/>
</dbReference>
<dbReference type="InterPro" id="IPR015927">
    <property type="entry name" value="Peptidase_S24_S26A/B/C"/>
</dbReference>
<name>A0A2H3P5L7_9BACT</name>
<dbReference type="Pfam" id="PF01726">
    <property type="entry name" value="LexA_DNA_bind"/>
    <property type="match status" value="1"/>
</dbReference>
<keyword evidence="4" id="KW-0378">Hydrolase</keyword>
<dbReference type="OrthoDB" id="9787787at2"/>
<evidence type="ECO:0000256" key="8">
    <source>
        <dbReference type="ARBA" id="ARBA00023204"/>
    </source>
</evidence>
<sequence>MSALTKRQEQIVTFIADHMETYDRPPTGTEIADHFGWSSHATAYEQLRWIEKKGYLVRERSGARGPLHLSLTDKARHLVDDAWMVLGRIPAGPLSDVAGEHLDTVAGLEDLVPVSLKPGDYFLRVDGDSMVDAGLAEGALVVVRSTQEATSGDICAVWVDGDGGTLKTVRFEDNTVHLVPQNSAYMPTQYPAERVRIQGVVVAVLDMRRV</sequence>
<evidence type="ECO:0000256" key="7">
    <source>
        <dbReference type="ARBA" id="ARBA00023163"/>
    </source>
</evidence>